<dbReference type="GO" id="GO:0080147">
    <property type="term" value="P:root hair cell development"/>
    <property type="evidence" value="ECO:0007669"/>
    <property type="project" value="InterPro"/>
</dbReference>
<evidence type="ECO:0000259" key="4">
    <source>
        <dbReference type="Pfam" id="PF03407"/>
    </source>
</evidence>
<feature type="coiled-coil region" evidence="3">
    <location>
        <begin position="121"/>
        <end position="162"/>
    </location>
</feature>
<dbReference type="GO" id="GO:0071555">
    <property type="term" value="P:cell wall organization"/>
    <property type="evidence" value="ECO:0007669"/>
    <property type="project" value="UniProtKB-KW"/>
</dbReference>
<keyword evidence="3" id="KW-0175">Coiled coil</keyword>
<protein>
    <recommendedName>
        <fullName evidence="2">Glycosyltransferase</fullName>
        <ecNumber evidence="2">2.4.2.-</ecNumber>
    </recommendedName>
</protein>
<dbReference type="GO" id="GO:0000139">
    <property type="term" value="C:Golgi membrane"/>
    <property type="evidence" value="ECO:0007669"/>
    <property type="project" value="UniProtKB-SubCell"/>
</dbReference>
<dbReference type="PANTHER" id="PTHR46581:SF3">
    <property type="entry name" value="ARABINOSYLTRANSFERASE RRA3"/>
    <property type="match status" value="1"/>
</dbReference>
<evidence type="ECO:0000256" key="2">
    <source>
        <dbReference type="RuleBase" id="RU363055"/>
    </source>
</evidence>
<gene>
    <name evidence="5" type="ORF">QVD17_10482</name>
</gene>
<keyword evidence="6" id="KW-1185">Reference proteome</keyword>
<dbReference type="InterPro" id="IPR005069">
    <property type="entry name" value="Nucl-diP-sugar_transferase"/>
</dbReference>
<sequence>MHAVFLKKGTAKWELFLVLNYSLITWLLSKLAYNHRYKVNRRDHQIAMAGPVNRRDKYPPQSVRGSRIAVAIAIGILIGCIFAFFYPRGFFSADHSSQFQSRPLAKSILQIGSTCESSERVHMLKTDLAGLSTKNDELKKQVRDLTNKLMAAEQKNGKAEKQVIVVGEPQKAGPFGTVKGIRTNPAVLPDETVNPRLSKILKKMAVQNELIVALANSNVKEMLEVWFTSIKKVGIPNYLVVALDNGIADFCKENDVPFYIRDPDEDVDTVAKTGGNHAVSGLKFRILREFLQLGYSVLLSDVDIVYLQNPFDHIYRDSDVESMSDGHDNMTAYGYNDVSDDPSMGWARYAHTMRIWVYNSGFFYLRPTLPAIELLDRVADRLSHPPPAWDQAVFNEELFFPSHPGYIGLHASKRTMDRYMFMNSKTLFKQVRKDGNLKKLKPVIVHLNYHPDKLPRMKAVMEFYFNGKKDALEPFPDGSDW</sequence>
<reference evidence="5" key="1">
    <citation type="journal article" date="2023" name="bioRxiv">
        <title>Improved chromosome-level genome assembly for marigold (Tagetes erecta).</title>
        <authorList>
            <person name="Jiang F."/>
            <person name="Yuan L."/>
            <person name="Wang S."/>
            <person name="Wang H."/>
            <person name="Xu D."/>
            <person name="Wang A."/>
            <person name="Fan W."/>
        </authorList>
    </citation>
    <scope>NUCLEOTIDE SEQUENCE</scope>
    <source>
        <strain evidence="5">WSJ</strain>
        <tissue evidence="5">Leaf</tissue>
    </source>
</reference>
<keyword evidence="2" id="KW-1133">Transmembrane helix</keyword>
<dbReference type="EC" id="2.4.2.-" evidence="2"/>
<feature type="domain" description="Nucleotide-diphospho-sugar transferase" evidence="4">
    <location>
        <begin position="235"/>
        <end position="454"/>
    </location>
</feature>
<keyword evidence="2" id="KW-0328">Glycosyltransferase</keyword>
<feature type="transmembrane region" description="Helical" evidence="2">
    <location>
        <begin position="68"/>
        <end position="86"/>
    </location>
</feature>
<comment type="caution">
    <text evidence="5">The sequence shown here is derived from an EMBL/GenBank/DDBJ whole genome shotgun (WGS) entry which is preliminary data.</text>
</comment>
<evidence type="ECO:0000313" key="5">
    <source>
        <dbReference type="EMBL" id="KAK1433570.1"/>
    </source>
</evidence>
<keyword evidence="2" id="KW-0472">Membrane</keyword>
<dbReference type="InterPro" id="IPR029044">
    <property type="entry name" value="Nucleotide-diphossugar_trans"/>
</dbReference>
<dbReference type="Proteomes" id="UP001229421">
    <property type="component" value="Unassembled WGS sequence"/>
</dbReference>
<accession>A0AAD8L9D5</accession>
<comment type="similarity">
    <text evidence="1 2">Belongs to the glycosyltransferase 77 family.</text>
</comment>
<keyword evidence="2" id="KW-0961">Cell wall biogenesis/degradation</keyword>
<keyword evidence="2" id="KW-0735">Signal-anchor</keyword>
<comment type="subcellular location">
    <subcellularLocation>
        <location evidence="2">Golgi apparatus membrane</location>
        <topology evidence="2">Single-pass type II membrane protein</topology>
    </subcellularLocation>
</comment>
<comment type="caution">
    <text evidence="2">Lacks conserved residue(s) required for the propagation of feature annotation.</text>
</comment>
<evidence type="ECO:0000256" key="3">
    <source>
        <dbReference type="SAM" id="Coils"/>
    </source>
</evidence>
<evidence type="ECO:0000313" key="6">
    <source>
        <dbReference type="Proteomes" id="UP001229421"/>
    </source>
</evidence>
<dbReference type="InterPro" id="IPR044290">
    <property type="entry name" value="RRA1/2/3"/>
</dbReference>
<feature type="transmembrane region" description="Helical" evidence="2">
    <location>
        <begin position="15"/>
        <end position="33"/>
    </location>
</feature>
<dbReference type="Pfam" id="PF03407">
    <property type="entry name" value="Nucleotid_trans"/>
    <property type="match status" value="1"/>
</dbReference>
<keyword evidence="2" id="KW-0808">Transferase</keyword>
<dbReference type="PANTHER" id="PTHR46581">
    <property type="entry name" value="ARABINOSYLTRANSFERASE RRA3"/>
    <property type="match status" value="1"/>
</dbReference>
<proteinExistence type="inferred from homology"/>
<dbReference type="SUPFAM" id="SSF53448">
    <property type="entry name" value="Nucleotide-diphospho-sugar transferases"/>
    <property type="match status" value="1"/>
</dbReference>
<keyword evidence="2" id="KW-0812">Transmembrane</keyword>
<dbReference type="EMBL" id="JAUHHV010000002">
    <property type="protein sequence ID" value="KAK1433570.1"/>
    <property type="molecule type" value="Genomic_DNA"/>
</dbReference>
<dbReference type="AlphaFoldDB" id="A0AAD8L9D5"/>
<name>A0AAD8L9D5_TARER</name>
<evidence type="ECO:0000256" key="1">
    <source>
        <dbReference type="ARBA" id="ARBA00007033"/>
    </source>
</evidence>
<organism evidence="5 6">
    <name type="scientific">Tagetes erecta</name>
    <name type="common">African marigold</name>
    <dbReference type="NCBI Taxonomy" id="13708"/>
    <lineage>
        <taxon>Eukaryota</taxon>
        <taxon>Viridiplantae</taxon>
        <taxon>Streptophyta</taxon>
        <taxon>Embryophyta</taxon>
        <taxon>Tracheophyta</taxon>
        <taxon>Spermatophyta</taxon>
        <taxon>Magnoliopsida</taxon>
        <taxon>eudicotyledons</taxon>
        <taxon>Gunneridae</taxon>
        <taxon>Pentapetalae</taxon>
        <taxon>asterids</taxon>
        <taxon>campanulids</taxon>
        <taxon>Asterales</taxon>
        <taxon>Asteraceae</taxon>
        <taxon>Asteroideae</taxon>
        <taxon>Heliantheae alliance</taxon>
        <taxon>Tageteae</taxon>
        <taxon>Tagetes</taxon>
    </lineage>
</organism>
<keyword evidence="2" id="KW-0333">Golgi apparatus</keyword>
<dbReference type="GO" id="GO:0016757">
    <property type="term" value="F:glycosyltransferase activity"/>
    <property type="evidence" value="ECO:0007669"/>
    <property type="project" value="UniProtKB-KW"/>
</dbReference>